<dbReference type="RefSeq" id="WP_259198553.1">
    <property type="nucleotide sequence ID" value="NZ_JANUXY010000002.1"/>
</dbReference>
<proteinExistence type="predicted"/>
<dbReference type="PANTHER" id="PTHR10000:SF8">
    <property type="entry name" value="HAD SUPERFAMILY HYDROLASE-LIKE, TYPE 3"/>
    <property type="match status" value="1"/>
</dbReference>
<reference evidence="1 2" key="1">
    <citation type="journal article" date="2023" name="Int. J. Syst. Evol. Microbiol.">
        <title>Streptococcus sciuri sp. nov., Staphylococcus marylandisciuri sp. nov. and Staphylococcus americanisciuri sp. nov., isolated from faeces of eastern grey squirrel (Sciurus carolinensis).</title>
        <authorList>
            <person name="Volokhov D.V."/>
            <person name="Zagorodnyaya T.A."/>
            <person name="Furtak V.A."/>
            <person name="Nattanmai G."/>
            <person name="Randall L."/>
            <person name="Jose S."/>
            <person name="Gao Y."/>
            <person name="Eisenberg T."/>
            <person name="Delmonte P."/>
            <person name="Blom J."/>
            <person name="Mitchell K.K."/>
        </authorList>
    </citation>
    <scope>NUCLEOTIDE SEQUENCE [LARGE SCALE GENOMIC DNA]</scope>
    <source>
        <strain evidence="1 2">GRT3</strain>
    </source>
</reference>
<gene>
    <name evidence="1" type="ORF">NXS11_03110</name>
</gene>
<evidence type="ECO:0000313" key="1">
    <source>
        <dbReference type="EMBL" id="MCS4485879.1"/>
    </source>
</evidence>
<dbReference type="CDD" id="cd07516">
    <property type="entry name" value="HAD_Pase"/>
    <property type="match status" value="1"/>
</dbReference>
<dbReference type="SUPFAM" id="SSF56784">
    <property type="entry name" value="HAD-like"/>
    <property type="match status" value="1"/>
</dbReference>
<dbReference type="SFLD" id="SFLDG01140">
    <property type="entry name" value="C2.B:_Phosphomannomutase_and_P"/>
    <property type="match status" value="1"/>
</dbReference>
<protein>
    <submittedName>
        <fullName evidence="1">Cof-type HAD-IIB family hydrolase</fullName>
    </submittedName>
</protein>
<comment type="caution">
    <text evidence="1">The sequence shown here is derived from an EMBL/GenBank/DDBJ whole genome shotgun (WGS) entry which is preliminary data.</text>
</comment>
<dbReference type="GO" id="GO:0016787">
    <property type="term" value="F:hydrolase activity"/>
    <property type="evidence" value="ECO:0007669"/>
    <property type="project" value="UniProtKB-KW"/>
</dbReference>
<organism evidence="1 2">
    <name type="scientific">Staphylococcus americanisciuri</name>
    <dbReference type="NCBI Taxonomy" id="2973940"/>
    <lineage>
        <taxon>Bacteria</taxon>
        <taxon>Bacillati</taxon>
        <taxon>Bacillota</taxon>
        <taxon>Bacilli</taxon>
        <taxon>Bacillales</taxon>
        <taxon>Staphylococcaceae</taxon>
        <taxon>Staphylococcus</taxon>
    </lineage>
</organism>
<dbReference type="InterPro" id="IPR036412">
    <property type="entry name" value="HAD-like_sf"/>
</dbReference>
<dbReference type="Proteomes" id="UP001205609">
    <property type="component" value="Unassembled WGS sequence"/>
</dbReference>
<dbReference type="Gene3D" id="3.30.1240.10">
    <property type="match status" value="1"/>
</dbReference>
<dbReference type="Pfam" id="PF08282">
    <property type="entry name" value="Hydrolase_3"/>
    <property type="match status" value="1"/>
</dbReference>
<dbReference type="InterPro" id="IPR006379">
    <property type="entry name" value="HAD-SF_hydro_IIB"/>
</dbReference>
<dbReference type="InterPro" id="IPR023214">
    <property type="entry name" value="HAD_sf"/>
</dbReference>
<dbReference type="InterPro" id="IPR000150">
    <property type="entry name" value="Cof"/>
</dbReference>
<dbReference type="NCBIfam" id="TIGR00099">
    <property type="entry name" value="Cof-subfamily"/>
    <property type="match status" value="1"/>
</dbReference>
<dbReference type="SFLD" id="SFLDS00003">
    <property type="entry name" value="Haloacid_Dehalogenase"/>
    <property type="match status" value="1"/>
</dbReference>
<dbReference type="Gene3D" id="3.40.50.1000">
    <property type="entry name" value="HAD superfamily/HAD-like"/>
    <property type="match status" value="1"/>
</dbReference>
<keyword evidence="2" id="KW-1185">Reference proteome</keyword>
<accession>A0ABT2F0I2</accession>
<dbReference type="NCBIfam" id="TIGR01484">
    <property type="entry name" value="HAD-SF-IIB"/>
    <property type="match status" value="1"/>
</dbReference>
<dbReference type="PROSITE" id="PS01229">
    <property type="entry name" value="COF_2"/>
    <property type="match status" value="1"/>
</dbReference>
<name>A0ABT2F0I2_9STAP</name>
<evidence type="ECO:0000313" key="2">
    <source>
        <dbReference type="Proteomes" id="UP001205609"/>
    </source>
</evidence>
<sequence>MDNIQLIALDCDGTLVNDDGRITERTQQALIQAQQVGLTVALVSGRPRTGFHYETEALQLKQHHGLIGAYNGGLVLDVTSGEEKFKKGINVADARTFLTALQAFDFTYIVDNDNQLYTNTPNNQYVQHESTAHRLDLVYAPNLYEMIDFSPVKILLTQNPDYIDKVIDDINALCGETLSTIRSTPFYLEVTAHGVNKSHALDHICHAMGINKRHVAAFGDQLNDLEMLRDAGIGVAMGNATAAVKDIADIVTEDNNHDGIATVVEQILTSKQ</sequence>
<dbReference type="SFLD" id="SFLDG01144">
    <property type="entry name" value="C2.B.4:_PGP_Like"/>
    <property type="match status" value="1"/>
</dbReference>
<keyword evidence="1" id="KW-0378">Hydrolase</keyword>
<dbReference type="EMBL" id="JANUXY010000002">
    <property type="protein sequence ID" value="MCS4485879.1"/>
    <property type="molecule type" value="Genomic_DNA"/>
</dbReference>
<dbReference type="PANTHER" id="PTHR10000">
    <property type="entry name" value="PHOSPHOSERINE PHOSPHATASE"/>
    <property type="match status" value="1"/>
</dbReference>